<sequence length="178" mass="18751">MTTRKVVPCETTPGLAKACPPTGPVRPPRAGISILEVIACTMIVAVMMVPIAGVMRSSSQAIARAQGDGSIESQGRRSLRWLADQIRMNPHTQVVSGGRALRITTLAGRTALVRISRSQLVMDDGIATTVLAESASAFRATELKSTATGNPVVGLELQLDIRDPATRVTKSAAMTVAF</sequence>
<feature type="transmembrane region" description="Helical" evidence="1">
    <location>
        <begin position="30"/>
        <end position="54"/>
    </location>
</feature>
<keyword evidence="1" id="KW-0812">Transmembrane</keyword>
<evidence type="ECO:0000256" key="1">
    <source>
        <dbReference type="SAM" id="Phobius"/>
    </source>
</evidence>
<evidence type="ECO:0000313" key="2">
    <source>
        <dbReference type="EMBL" id="TWT71971.1"/>
    </source>
</evidence>
<keyword evidence="3" id="KW-1185">Reference proteome</keyword>
<dbReference type="EMBL" id="SJPL01000001">
    <property type="protein sequence ID" value="TWT71971.1"/>
    <property type="molecule type" value="Genomic_DNA"/>
</dbReference>
<evidence type="ECO:0000313" key="3">
    <source>
        <dbReference type="Proteomes" id="UP000317238"/>
    </source>
</evidence>
<protein>
    <submittedName>
        <fullName evidence="2">Uncharacterized protein</fullName>
    </submittedName>
</protein>
<gene>
    <name evidence="2" type="ORF">Pan14r_42880</name>
</gene>
<proteinExistence type="predicted"/>
<reference evidence="2 3" key="1">
    <citation type="submission" date="2019-02" db="EMBL/GenBank/DDBJ databases">
        <title>Deep-cultivation of Planctomycetes and their phenomic and genomic characterization uncovers novel biology.</title>
        <authorList>
            <person name="Wiegand S."/>
            <person name="Jogler M."/>
            <person name="Boedeker C."/>
            <person name="Pinto D."/>
            <person name="Vollmers J."/>
            <person name="Rivas-Marin E."/>
            <person name="Kohn T."/>
            <person name="Peeters S.H."/>
            <person name="Heuer A."/>
            <person name="Rast P."/>
            <person name="Oberbeckmann S."/>
            <person name="Bunk B."/>
            <person name="Jeske O."/>
            <person name="Meyerdierks A."/>
            <person name="Storesund J.E."/>
            <person name="Kallscheuer N."/>
            <person name="Luecker S."/>
            <person name="Lage O.M."/>
            <person name="Pohl T."/>
            <person name="Merkel B.J."/>
            <person name="Hornburger P."/>
            <person name="Mueller R.-W."/>
            <person name="Bruemmer F."/>
            <person name="Labrenz M."/>
            <person name="Spormann A.M."/>
            <person name="Op Den Camp H."/>
            <person name="Overmann J."/>
            <person name="Amann R."/>
            <person name="Jetten M.S.M."/>
            <person name="Mascher T."/>
            <person name="Medema M.H."/>
            <person name="Devos D.P."/>
            <person name="Kaster A.-K."/>
            <person name="Ovreas L."/>
            <person name="Rohde M."/>
            <person name="Galperin M.Y."/>
            <person name="Jogler C."/>
        </authorList>
    </citation>
    <scope>NUCLEOTIDE SEQUENCE [LARGE SCALE GENOMIC DNA]</scope>
    <source>
        <strain evidence="2 3">Pan14r</strain>
    </source>
</reference>
<keyword evidence="1" id="KW-1133">Transmembrane helix</keyword>
<dbReference type="Proteomes" id="UP000317238">
    <property type="component" value="Unassembled WGS sequence"/>
</dbReference>
<organism evidence="2 3">
    <name type="scientific">Crateriforma conspicua</name>
    <dbReference type="NCBI Taxonomy" id="2527996"/>
    <lineage>
        <taxon>Bacteria</taxon>
        <taxon>Pseudomonadati</taxon>
        <taxon>Planctomycetota</taxon>
        <taxon>Planctomycetia</taxon>
        <taxon>Planctomycetales</taxon>
        <taxon>Planctomycetaceae</taxon>
        <taxon>Crateriforma</taxon>
    </lineage>
</organism>
<accession>A0A5C5YBZ7</accession>
<dbReference type="AlphaFoldDB" id="A0A5C5YBZ7"/>
<dbReference type="RefSeq" id="WP_197203897.1">
    <property type="nucleotide sequence ID" value="NZ_SJPL01000001.1"/>
</dbReference>
<comment type="caution">
    <text evidence="2">The sequence shown here is derived from an EMBL/GenBank/DDBJ whole genome shotgun (WGS) entry which is preliminary data.</text>
</comment>
<name>A0A5C5YBZ7_9PLAN</name>
<keyword evidence="1" id="KW-0472">Membrane</keyword>